<proteinExistence type="predicted"/>
<name>A0A0F9USB0_9ZZZZ</name>
<organism evidence="1">
    <name type="scientific">marine sediment metagenome</name>
    <dbReference type="NCBI Taxonomy" id="412755"/>
    <lineage>
        <taxon>unclassified sequences</taxon>
        <taxon>metagenomes</taxon>
        <taxon>ecological metagenomes</taxon>
    </lineage>
</organism>
<dbReference type="InterPro" id="IPR029058">
    <property type="entry name" value="AB_hydrolase_fold"/>
</dbReference>
<evidence type="ECO:0008006" key="2">
    <source>
        <dbReference type="Google" id="ProtNLM"/>
    </source>
</evidence>
<reference evidence="1" key="1">
    <citation type="journal article" date="2015" name="Nature">
        <title>Complex archaea that bridge the gap between prokaryotes and eukaryotes.</title>
        <authorList>
            <person name="Spang A."/>
            <person name="Saw J.H."/>
            <person name="Jorgensen S.L."/>
            <person name="Zaremba-Niedzwiedzka K."/>
            <person name="Martijn J."/>
            <person name="Lind A.E."/>
            <person name="van Eijk R."/>
            <person name="Schleper C."/>
            <person name="Guy L."/>
            <person name="Ettema T.J."/>
        </authorList>
    </citation>
    <scope>NUCLEOTIDE SEQUENCE</scope>
</reference>
<protein>
    <recommendedName>
        <fullName evidence="2">Serine hydrolase FSH domain-containing protein</fullName>
    </recommendedName>
</protein>
<dbReference type="Gene3D" id="3.40.50.1820">
    <property type="entry name" value="alpha/beta hydrolase"/>
    <property type="match status" value="1"/>
</dbReference>
<dbReference type="EMBL" id="LAZR01000569">
    <property type="protein sequence ID" value="KKN64056.1"/>
    <property type="molecule type" value="Genomic_DNA"/>
</dbReference>
<comment type="caution">
    <text evidence="1">The sequence shown here is derived from an EMBL/GenBank/DDBJ whole genome shotgun (WGS) entry which is preliminary data.</text>
</comment>
<sequence>MNDILLHRCKTTTLWLSLLLLSACVTLPSTQQRGDTAKQLARSHHWQAELIQTSHFDLLSYQPMQHTKETLLTVYIEGDGLAWLTKNIVSADPTPINPTGLKLALSHRHGNTVYLARPCQYTGGSKARNCNKHYWTDSRFAEEVIASSNEAINSLKAEFGAEQLQLVGYSGGGAVAALISARRDDVTRLITVAGNLNHQAWTTYYNISPLTGSLDPADYRQQLARIKQVHFVGSDDKVMPPFLAQHFVASLPSSTQAKVIIVPSQAHRCCWDEIWSDLVI</sequence>
<dbReference type="AlphaFoldDB" id="A0A0F9USB0"/>
<gene>
    <name evidence="1" type="ORF">LCGC14_0495810</name>
</gene>
<dbReference type="SUPFAM" id="SSF53474">
    <property type="entry name" value="alpha/beta-Hydrolases"/>
    <property type="match status" value="1"/>
</dbReference>
<evidence type="ECO:0000313" key="1">
    <source>
        <dbReference type="EMBL" id="KKN64056.1"/>
    </source>
</evidence>
<accession>A0A0F9USB0</accession>